<protein>
    <submittedName>
        <fullName evidence="2">Uncharacterized protein</fullName>
    </submittedName>
</protein>
<feature type="transmembrane region" description="Helical" evidence="1">
    <location>
        <begin position="62"/>
        <end position="84"/>
    </location>
</feature>
<keyword evidence="3" id="KW-1185">Reference proteome</keyword>
<evidence type="ECO:0000256" key="1">
    <source>
        <dbReference type="SAM" id="Phobius"/>
    </source>
</evidence>
<dbReference type="Proteomes" id="UP000479226">
    <property type="component" value="Unassembled WGS sequence"/>
</dbReference>
<organism evidence="2 3">
    <name type="scientific">Arthrobacter silviterrae</name>
    <dbReference type="NCBI Taxonomy" id="2026658"/>
    <lineage>
        <taxon>Bacteria</taxon>
        <taxon>Bacillati</taxon>
        <taxon>Actinomycetota</taxon>
        <taxon>Actinomycetes</taxon>
        <taxon>Micrococcales</taxon>
        <taxon>Micrococcaceae</taxon>
        <taxon>Arthrobacter</taxon>
    </lineage>
</organism>
<feature type="transmembrane region" description="Helical" evidence="1">
    <location>
        <begin position="137"/>
        <end position="160"/>
    </location>
</feature>
<reference evidence="2 3" key="1">
    <citation type="submission" date="2020-02" db="EMBL/GenBank/DDBJ databases">
        <title>Genome sequence of the type strain DSM 27180 of Arthrobacter silviterrae.</title>
        <authorList>
            <person name="Gao J."/>
            <person name="Sun J."/>
        </authorList>
    </citation>
    <scope>NUCLEOTIDE SEQUENCE [LARGE SCALE GENOMIC DNA]</scope>
    <source>
        <strain evidence="2 3">DSM 27180</strain>
    </source>
</reference>
<comment type="caution">
    <text evidence="2">The sequence shown here is derived from an EMBL/GenBank/DDBJ whole genome shotgun (WGS) entry which is preliminary data.</text>
</comment>
<keyword evidence="1" id="KW-0812">Transmembrane</keyword>
<keyword evidence="1" id="KW-0472">Membrane</keyword>
<feature type="transmembrane region" description="Helical" evidence="1">
    <location>
        <begin position="31"/>
        <end position="50"/>
    </location>
</feature>
<evidence type="ECO:0000313" key="3">
    <source>
        <dbReference type="Proteomes" id="UP000479226"/>
    </source>
</evidence>
<dbReference type="RefSeq" id="WP_165182209.1">
    <property type="nucleotide sequence ID" value="NZ_JAAKZI010000017.1"/>
</dbReference>
<feature type="transmembrane region" description="Helical" evidence="1">
    <location>
        <begin position="211"/>
        <end position="233"/>
    </location>
</feature>
<accession>A0ABX0DF20</accession>
<keyword evidence="1" id="KW-1133">Transmembrane helix</keyword>
<gene>
    <name evidence="2" type="ORF">G6N77_10970</name>
</gene>
<evidence type="ECO:0000313" key="2">
    <source>
        <dbReference type="EMBL" id="NGN83979.1"/>
    </source>
</evidence>
<sequence>MDYVPAGMLWLLTLIRIPTARDRDRASVLRATFFAALACTLFIPAVYNAADPFLGGHNHVGLLLIAAIMAGFWQFHTATVLAALPDQARRRRHLRRGRRAAAVAGACVVAGFATSRVDATNQNLPLAYGSQPGMQLFLWAGSAFIIWACADVALTCLKFLPRMRSRSFKSGVGAFAAGCILMALALGNRLALGLLEESPAPSAPILGGLNWSFTLLETLAVLLVSIGLMLPRFRESPGLVRRNIRSRWLMALLTPVWRRSSTDRKYLLRNRWTPILDPVTGKATAHLHRRVIEIRDSQLRGMALLPRERALVNQAEQLLQGH</sequence>
<feature type="transmembrane region" description="Helical" evidence="1">
    <location>
        <begin position="172"/>
        <end position="191"/>
    </location>
</feature>
<dbReference type="EMBL" id="JAAKZI010000017">
    <property type="protein sequence ID" value="NGN83979.1"/>
    <property type="molecule type" value="Genomic_DNA"/>
</dbReference>
<proteinExistence type="predicted"/>
<name>A0ABX0DF20_9MICC</name>
<feature type="transmembrane region" description="Helical" evidence="1">
    <location>
        <begin position="100"/>
        <end position="117"/>
    </location>
</feature>